<dbReference type="HOGENOM" id="CLU_079904_0_0_0"/>
<dbReference type="PANTHER" id="PTHR31527:SF0">
    <property type="entry name" value="RE64534P"/>
    <property type="match status" value="1"/>
</dbReference>
<dbReference type="AlphaFoldDB" id="D5ELF3"/>
<keyword evidence="3" id="KW-1185">Reference proteome</keyword>
<dbReference type="STRING" id="583355.Caka_2071"/>
<sequence>MNTKIPNKPLGTTELIYETNLHGGTMWSKIIGRGKTLRMTDLEGKANVGMLLYNAYEKHERYNMPDTLKGQHIFYLQSPYCLHSEMGRLFCSITGDSVGWHDTVCGCSDEALVNQKYGVRNFQDAGNECYRNAQRAFLIELAKWGLGRRDLMPNINWFSKVITDEAGKLSYVPGASKPGSVVDLRFEMDTLVVLNTCQHPLDPNPEYDPGEVKLEVFKNEAVATDDPCRNSRPENVRAFENTENYNALRF</sequence>
<evidence type="ECO:0000313" key="3">
    <source>
        <dbReference type="Proteomes" id="UP000000925"/>
    </source>
</evidence>
<name>D5ELF3_CORAD</name>
<accession>D5ELF3</accession>
<dbReference type="PANTHER" id="PTHR31527">
    <property type="entry name" value="RE64534P"/>
    <property type="match status" value="1"/>
</dbReference>
<dbReference type="RefSeq" id="WP_013043811.1">
    <property type="nucleotide sequence ID" value="NC_014008.1"/>
</dbReference>
<organism evidence="2 3">
    <name type="scientific">Coraliomargarita akajimensis (strain DSM 45221 / IAM 15411 / JCM 23193 / KCTC 12865 / 04OKA010-24)</name>
    <dbReference type="NCBI Taxonomy" id="583355"/>
    <lineage>
        <taxon>Bacteria</taxon>
        <taxon>Pseudomonadati</taxon>
        <taxon>Verrucomicrobiota</taxon>
        <taxon>Opitutia</taxon>
        <taxon>Puniceicoccales</taxon>
        <taxon>Coraliomargaritaceae</taxon>
        <taxon>Coraliomargarita</taxon>
    </lineage>
</organism>
<evidence type="ECO:0000259" key="1">
    <source>
        <dbReference type="Pfam" id="PF09347"/>
    </source>
</evidence>
<dbReference type="OrthoDB" id="9772660at2"/>
<dbReference type="EMBL" id="CP001998">
    <property type="protein sequence ID" value="ADE55089.1"/>
    <property type="molecule type" value="Genomic_DNA"/>
</dbReference>
<dbReference type="KEGG" id="caa:Caka_2071"/>
<reference evidence="2 3" key="1">
    <citation type="journal article" date="2010" name="Stand. Genomic Sci.">
        <title>Complete genome sequence of Coraliomargarita akajimensis type strain (04OKA010-24).</title>
        <authorList>
            <person name="Mavromatis K."/>
            <person name="Abt B."/>
            <person name="Brambilla E."/>
            <person name="Lapidus A."/>
            <person name="Copeland A."/>
            <person name="Deshpande S."/>
            <person name="Nolan M."/>
            <person name="Lucas S."/>
            <person name="Tice H."/>
            <person name="Cheng J.F."/>
            <person name="Han C."/>
            <person name="Detter J.C."/>
            <person name="Woyke T."/>
            <person name="Goodwin L."/>
            <person name="Pitluck S."/>
            <person name="Held B."/>
            <person name="Brettin T."/>
            <person name="Tapia R."/>
            <person name="Ivanova N."/>
            <person name="Mikhailova N."/>
            <person name="Pati A."/>
            <person name="Liolios K."/>
            <person name="Chen A."/>
            <person name="Palaniappan K."/>
            <person name="Land M."/>
            <person name="Hauser L."/>
            <person name="Chang Y.J."/>
            <person name="Jeffries C.D."/>
            <person name="Rohde M."/>
            <person name="Goker M."/>
            <person name="Bristow J."/>
            <person name="Eisen J.A."/>
            <person name="Markowitz V."/>
            <person name="Hugenholtz P."/>
            <person name="Klenk H.P."/>
            <person name="Kyrpides N.C."/>
        </authorList>
    </citation>
    <scope>NUCLEOTIDE SEQUENCE [LARGE SCALE GENOMIC DNA]</scope>
    <source>
        <strain evidence="3">DSM 45221 / IAM 15411 / JCM 23193 / KCTC 12865</strain>
    </source>
</reference>
<dbReference type="Pfam" id="PF09347">
    <property type="entry name" value="DUF1989"/>
    <property type="match status" value="1"/>
</dbReference>
<dbReference type="InterPro" id="IPR017792">
    <property type="entry name" value="UAAP1"/>
</dbReference>
<gene>
    <name evidence="2" type="ordered locus">Caka_2071</name>
</gene>
<protein>
    <submittedName>
        <fullName evidence="2">Urea carboxylase-associated protein 2</fullName>
    </submittedName>
</protein>
<dbReference type="InterPro" id="IPR018959">
    <property type="entry name" value="DUF1989"/>
</dbReference>
<evidence type="ECO:0000313" key="2">
    <source>
        <dbReference type="EMBL" id="ADE55089.1"/>
    </source>
</evidence>
<dbReference type="NCBIfam" id="TIGR03425">
    <property type="entry name" value="urea_degr_2"/>
    <property type="match status" value="1"/>
</dbReference>
<dbReference type="eggNOG" id="COG3665">
    <property type="taxonomic scope" value="Bacteria"/>
</dbReference>
<proteinExistence type="predicted"/>
<feature type="domain" description="DUF1989" evidence="1">
    <location>
        <begin position="21"/>
        <end position="191"/>
    </location>
</feature>
<dbReference type="Proteomes" id="UP000000925">
    <property type="component" value="Chromosome"/>
</dbReference>